<organism evidence="4 6">
    <name type="scientific">Phytophthora rubi</name>
    <dbReference type="NCBI Taxonomy" id="129364"/>
    <lineage>
        <taxon>Eukaryota</taxon>
        <taxon>Sar</taxon>
        <taxon>Stramenopiles</taxon>
        <taxon>Oomycota</taxon>
        <taxon>Peronosporomycetes</taxon>
        <taxon>Peronosporales</taxon>
        <taxon>Peronosporaceae</taxon>
        <taxon>Phytophthora</taxon>
    </lineage>
</organism>
<feature type="transmembrane region" description="Helical" evidence="1">
    <location>
        <begin position="100"/>
        <end position="119"/>
    </location>
</feature>
<dbReference type="EMBL" id="QXFU01000748">
    <property type="protein sequence ID" value="KAE9022011.1"/>
    <property type="molecule type" value="Genomic_DNA"/>
</dbReference>
<proteinExistence type="predicted"/>
<evidence type="ECO:0000313" key="5">
    <source>
        <dbReference type="Proteomes" id="UP000429607"/>
    </source>
</evidence>
<gene>
    <name evidence="2" type="ORF">PR001_g16477</name>
    <name evidence="3" type="ORF">PR002_g12089</name>
    <name evidence="4" type="ORF">PR003_g5456</name>
</gene>
<evidence type="ECO:0000256" key="1">
    <source>
        <dbReference type="SAM" id="Phobius"/>
    </source>
</evidence>
<dbReference type="AlphaFoldDB" id="A0A6A4FJK0"/>
<sequence>MLTMSDGYWDFVHHKRLYCWLNASLTSFAITYYMGAGTSYTVNFVVSKYTQSQLDENERLLQWIYVFYPTFAWSLVYFTKFLFKWKIKRLRMARNYKYKLMLTSLVMVIFYVFVTKFLLKISARPQAAQIRRHRPL</sequence>
<dbReference type="EMBL" id="QXFV01001303">
    <property type="protein sequence ID" value="KAE9009296.1"/>
    <property type="molecule type" value="Genomic_DNA"/>
</dbReference>
<keyword evidence="1" id="KW-0472">Membrane</keyword>
<dbReference type="Proteomes" id="UP000435112">
    <property type="component" value="Unassembled WGS sequence"/>
</dbReference>
<accession>A0A6A4FJK0</accession>
<evidence type="ECO:0000313" key="6">
    <source>
        <dbReference type="Proteomes" id="UP000434957"/>
    </source>
</evidence>
<dbReference type="OrthoDB" id="149521at2759"/>
<dbReference type="Proteomes" id="UP000434957">
    <property type="component" value="Unassembled WGS sequence"/>
</dbReference>
<reference evidence="4 6" key="1">
    <citation type="submission" date="2018-08" db="EMBL/GenBank/DDBJ databases">
        <title>Genomic investigation of the strawberry pathogen Phytophthora fragariae indicates pathogenicity is determined by transcriptional variation in three key races.</title>
        <authorList>
            <person name="Adams T.M."/>
            <person name="Armitage A.D."/>
            <person name="Sobczyk M.K."/>
            <person name="Bates H.J."/>
            <person name="Dunwell J.M."/>
            <person name="Nellist C.F."/>
            <person name="Harrison R.J."/>
        </authorList>
    </citation>
    <scope>NUCLEOTIDE SEQUENCE [LARGE SCALE GENOMIC DNA]</scope>
    <source>
        <strain evidence="2 5">SCRP249</strain>
        <strain evidence="3 7">SCRP324</strain>
        <strain evidence="4 6">SCRP333</strain>
    </source>
</reference>
<dbReference type="Proteomes" id="UP000429607">
    <property type="component" value="Unassembled WGS sequence"/>
</dbReference>
<evidence type="ECO:0000313" key="4">
    <source>
        <dbReference type="EMBL" id="KAE9350243.1"/>
    </source>
</evidence>
<evidence type="ECO:0000313" key="3">
    <source>
        <dbReference type="EMBL" id="KAE9022011.1"/>
    </source>
</evidence>
<name>A0A6A4FJK0_9STRA</name>
<evidence type="ECO:0000313" key="7">
    <source>
        <dbReference type="Proteomes" id="UP000435112"/>
    </source>
</evidence>
<keyword evidence="6" id="KW-1185">Reference proteome</keyword>
<evidence type="ECO:0000313" key="2">
    <source>
        <dbReference type="EMBL" id="KAE9009296.1"/>
    </source>
</evidence>
<keyword evidence="1" id="KW-0812">Transmembrane</keyword>
<keyword evidence="1" id="KW-1133">Transmembrane helix</keyword>
<feature type="transmembrane region" description="Helical" evidence="1">
    <location>
        <begin position="20"/>
        <end position="40"/>
    </location>
</feature>
<feature type="transmembrane region" description="Helical" evidence="1">
    <location>
        <begin position="60"/>
        <end position="79"/>
    </location>
</feature>
<dbReference type="EMBL" id="QXFT01000228">
    <property type="protein sequence ID" value="KAE9350243.1"/>
    <property type="molecule type" value="Genomic_DNA"/>
</dbReference>
<comment type="caution">
    <text evidence="4">The sequence shown here is derived from an EMBL/GenBank/DDBJ whole genome shotgun (WGS) entry which is preliminary data.</text>
</comment>
<protein>
    <submittedName>
        <fullName evidence="4">Uncharacterized protein</fullName>
    </submittedName>
</protein>